<comment type="caution">
    <text evidence="1">The sequence shown here is derived from an EMBL/GenBank/DDBJ whole genome shotgun (WGS) entry which is preliminary data.</text>
</comment>
<sequence>MCEERGGEEDMMGDCWVTSGKQEAEATLRSSSGALQLLLPPRNRLALSNAKVVCHVEEAAEAVQEEEEVGVEAAGDGED</sequence>
<evidence type="ECO:0000313" key="2">
    <source>
        <dbReference type="Proteomes" id="UP001487740"/>
    </source>
</evidence>
<name>A0AAW0TKZ9_SCYPA</name>
<gene>
    <name evidence="1" type="ORF">O3P69_018145</name>
</gene>
<organism evidence="1 2">
    <name type="scientific">Scylla paramamosain</name>
    <name type="common">Mud crab</name>
    <dbReference type="NCBI Taxonomy" id="85552"/>
    <lineage>
        <taxon>Eukaryota</taxon>
        <taxon>Metazoa</taxon>
        <taxon>Ecdysozoa</taxon>
        <taxon>Arthropoda</taxon>
        <taxon>Crustacea</taxon>
        <taxon>Multicrustacea</taxon>
        <taxon>Malacostraca</taxon>
        <taxon>Eumalacostraca</taxon>
        <taxon>Eucarida</taxon>
        <taxon>Decapoda</taxon>
        <taxon>Pleocyemata</taxon>
        <taxon>Brachyura</taxon>
        <taxon>Eubrachyura</taxon>
        <taxon>Portunoidea</taxon>
        <taxon>Portunidae</taxon>
        <taxon>Portuninae</taxon>
        <taxon>Scylla</taxon>
    </lineage>
</organism>
<dbReference type="Proteomes" id="UP001487740">
    <property type="component" value="Unassembled WGS sequence"/>
</dbReference>
<proteinExistence type="predicted"/>
<dbReference type="AlphaFoldDB" id="A0AAW0TKZ9"/>
<keyword evidence="2" id="KW-1185">Reference proteome</keyword>
<protein>
    <submittedName>
        <fullName evidence="1">Uncharacterized protein</fullName>
    </submittedName>
</protein>
<reference evidence="1 2" key="1">
    <citation type="submission" date="2023-03" db="EMBL/GenBank/DDBJ databases">
        <title>High-quality genome of Scylla paramamosain provides insights in environmental adaptation.</title>
        <authorList>
            <person name="Zhang L."/>
        </authorList>
    </citation>
    <scope>NUCLEOTIDE SEQUENCE [LARGE SCALE GENOMIC DNA]</scope>
    <source>
        <strain evidence="1">LZ_2023a</strain>
        <tissue evidence="1">Muscle</tissue>
    </source>
</reference>
<evidence type="ECO:0000313" key="1">
    <source>
        <dbReference type="EMBL" id="KAK8387360.1"/>
    </source>
</evidence>
<accession>A0AAW0TKZ9</accession>
<dbReference type="EMBL" id="JARAKH010000030">
    <property type="protein sequence ID" value="KAK8387360.1"/>
    <property type="molecule type" value="Genomic_DNA"/>
</dbReference>